<keyword evidence="9 12" id="KW-0811">Translocation</keyword>
<keyword evidence="4 12" id="KW-0813">Transport</keyword>
<sequence length="113" mass="11458">MSSLLLILHLAVAIVLVGLILLQRSEGGALGIGGGGSGGGGLSGFLKGRGQANGLVKFTVLLGTVFFITSLSLSIINSYNSKSVIDSVADDILEDIITSEDPSDSSISVPILE</sequence>
<evidence type="ECO:0000256" key="4">
    <source>
        <dbReference type="ARBA" id="ARBA00022448"/>
    </source>
</evidence>
<evidence type="ECO:0000256" key="3">
    <source>
        <dbReference type="ARBA" id="ARBA00017876"/>
    </source>
</evidence>
<keyword evidence="6 12" id="KW-0812">Transmembrane</keyword>
<keyword evidence="8 12" id="KW-1133">Transmembrane helix</keyword>
<evidence type="ECO:0000256" key="5">
    <source>
        <dbReference type="ARBA" id="ARBA00022475"/>
    </source>
</evidence>
<evidence type="ECO:0000256" key="6">
    <source>
        <dbReference type="ARBA" id="ARBA00022692"/>
    </source>
</evidence>
<keyword evidence="10 12" id="KW-0472">Membrane</keyword>
<evidence type="ECO:0000313" key="14">
    <source>
        <dbReference type="Proteomes" id="UP000253570"/>
    </source>
</evidence>
<name>A0A368DLX5_9PROT</name>
<comment type="similarity">
    <text evidence="2 12">Belongs to the SecG family.</text>
</comment>
<proteinExistence type="inferred from homology"/>
<dbReference type="Pfam" id="PF03840">
    <property type="entry name" value="SecG"/>
    <property type="match status" value="1"/>
</dbReference>
<dbReference type="PANTHER" id="PTHR34182:SF1">
    <property type="entry name" value="PROTEIN-EXPORT MEMBRANE PROTEIN SECG"/>
    <property type="match status" value="1"/>
</dbReference>
<dbReference type="GO" id="GO:0043952">
    <property type="term" value="P:protein transport by the Sec complex"/>
    <property type="evidence" value="ECO:0007669"/>
    <property type="project" value="TreeGrafter"/>
</dbReference>
<keyword evidence="7 12" id="KW-0653">Protein transport</keyword>
<evidence type="ECO:0000256" key="1">
    <source>
        <dbReference type="ARBA" id="ARBA00004651"/>
    </source>
</evidence>
<evidence type="ECO:0000256" key="9">
    <source>
        <dbReference type="ARBA" id="ARBA00023010"/>
    </source>
</evidence>
<accession>A0A368DLX5</accession>
<protein>
    <recommendedName>
        <fullName evidence="3 12">Protein-export membrane protein SecG</fullName>
    </recommendedName>
</protein>
<evidence type="ECO:0000256" key="12">
    <source>
        <dbReference type="RuleBase" id="RU365087"/>
    </source>
</evidence>
<dbReference type="PRINTS" id="PR01651">
    <property type="entry name" value="SECGEXPORT"/>
</dbReference>
<evidence type="ECO:0000256" key="8">
    <source>
        <dbReference type="ARBA" id="ARBA00022989"/>
    </source>
</evidence>
<evidence type="ECO:0000256" key="7">
    <source>
        <dbReference type="ARBA" id="ARBA00022927"/>
    </source>
</evidence>
<dbReference type="GO" id="GO:0009306">
    <property type="term" value="P:protein secretion"/>
    <property type="evidence" value="ECO:0007669"/>
    <property type="project" value="UniProtKB-UniRule"/>
</dbReference>
<organism evidence="13 14">
    <name type="scientific">PS1 clade bacterium</name>
    <dbReference type="NCBI Taxonomy" id="2175152"/>
    <lineage>
        <taxon>Bacteria</taxon>
        <taxon>Pseudomonadati</taxon>
        <taxon>Pseudomonadota</taxon>
        <taxon>Alphaproteobacteria</taxon>
        <taxon>PS1 clade</taxon>
    </lineage>
</organism>
<dbReference type="Proteomes" id="UP000253570">
    <property type="component" value="Unassembled WGS sequence"/>
</dbReference>
<comment type="caution">
    <text evidence="12">Lacks conserved residue(s) required for the propagation of feature annotation.</text>
</comment>
<dbReference type="GO" id="GO:0005886">
    <property type="term" value="C:plasma membrane"/>
    <property type="evidence" value="ECO:0007669"/>
    <property type="project" value="UniProtKB-SubCell"/>
</dbReference>
<evidence type="ECO:0000256" key="10">
    <source>
        <dbReference type="ARBA" id="ARBA00023136"/>
    </source>
</evidence>
<gene>
    <name evidence="13" type="primary">secG</name>
    <name evidence="13" type="ORF">DBW71_04860</name>
</gene>
<evidence type="ECO:0000313" key="13">
    <source>
        <dbReference type="EMBL" id="RCL72849.1"/>
    </source>
</evidence>
<comment type="subcellular location">
    <subcellularLocation>
        <location evidence="1 12">Cell membrane</location>
        <topology evidence="1 12">Multi-pass membrane protein</topology>
    </subcellularLocation>
</comment>
<dbReference type="GO" id="GO:0015450">
    <property type="term" value="F:protein-transporting ATPase activity"/>
    <property type="evidence" value="ECO:0007669"/>
    <property type="project" value="UniProtKB-UniRule"/>
</dbReference>
<evidence type="ECO:0000256" key="2">
    <source>
        <dbReference type="ARBA" id="ARBA00008445"/>
    </source>
</evidence>
<dbReference type="InterPro" id="IPR004692">
    <property type="entry name" value="SecG"/>
</dbReference>
<dbReference type="PANTHER" id="PTHR34182">
    <property type="entry name" value="PROTEIN-EXPORT MEMBRANE PROTEIN SECG"/>
    <property type="match status" value="1"/>
</dbReference>
<feature type="transmembrane region" description="Helical" evidence="12">
    <location>
        <begin position="55"/>
        <end position="76"/>
    </location>
</feature>
<comment type="function">
    <text evidence="11 12">Involved in protein export. Participates in an early event of protein translocation.</text>
</comment>
<comment type="caution">
    <text evidence="13">The sequence shown here is derived from an EMBL/GenBank/DDBJ whole genome shotgun (WGS) entry which is preliminary data.</text>
</comment>
<dbReference type="AlphaFoldDB" id="A0A368DLX5"/>
<dbReference type="GO" id="GO:0065002">
    <property type="term" value="P:intracellular protein transmembrane transport"/>
    <property type="evidence" value="ECO:0007669"/>
    <property type="project" value="TreeGrafter"/>
</dbReference>
<evidence type="ECO:0000256" key="11">
    <source>
        <dbReference type="ARBA" id="ARBA00025182"/>
    </source>
</evidence>
<keyword evidence="5 12" id="KW-1003">Cell membrane</keyword>
<dbReference type="EMBL" id="QOQD01000011">
    <property type="protein sequence ID" value="RCL72849.1"/>
    <property type="molecule type" value="Genomic_DNA"/>
</dbReference>
<reference evidence="13 14" key="1">
    <citation type="journal article" date="2018" name="Microbiome">
        <title>Fine metagenomic profile of the Mediterranean stratified and mixed water columns revealed by assembly and recruitment.</title>
        <authorList>
            <person name="Haro-Moreno J.M."/>
            <person name="Lopez-Perez M."/>
            <person name="De La Torre J.R."/>
            <person name="Picazo A."/>
            <person name="Camacho A."/>
            <person name="Rodriguez-Valera F."/>
        </authorList>
    </citation>
    <scope>NUCLEOTIDE SEQUENCE [LARGE SCALE GENOMIC DNA]</scope>
    <source>
        <strain evidence="13">MED-G57</strain>
    </source>
</reference>
<dbReference type="NCBIfam" id="TIGR00810">
    <property type="entry name" value="secG"/>
    <property type="match status" value="1"/>
</dbReference>